<dbReference type="InterPro" id="IPR018392">
    <property type="entry name" value="LysM"/>
</dbReference>
<dbReference type="InterPro" id="IPR000189">
    <property type="entry name" value="Transglyc_AS"/>
</dbReference>
<keyword evidence="3" id="KW-0732">Signal</keyword>
<evidence type="ECO:0000256" key="3">
    <source>
        <dbReference type="SAM" id="SignalP"/>
    </source>
</evidence>
<dbReference type="SUPFAM" id="SSF54106">
    <property type="entry name" value="LysM domain"/>
    <property type="match status" value="1"/>
</dbReference>
<dbReference type="Pfam" id="PF01464">
    <property type="entry name" value="SLT"/>
    <property type="match status" value="1"/>
</dbReference>
<dbReference type="Gene3D" id="3.10.350.10">
    <property type="entry name" value="LysM domain"/>
    <property type="match status" value="1"/>
</dbReference>
<protein>
    <submittedName>
        <fullName evidence="5">LysM peptidoglycan-binding domain-containing protein</fullName>
    </submittedName>
</protein>
<keyword evidence="6" id="KW-1185">Reference proteome</keyword>
<dbReference type="InterPro" id="IPR036779">
    <property type="entry name" value="LysM_dom_sf"/>
</dbReference>
<dbReference type="SMART" id="SM00257">
    <property type="entry name" value="LysM"/>
    <property type="match status" value="1"/>
</dbReference>
<dbReference type="SUPFAM" id="SSF53955">
    <property type="entry name" value="Lysozyme-like"/>
    <property type="match status" value="1"/>
</dbReference>
<evidence type="ECO:0000259" key="4">
    <source>
        <dbReference type="PROSITE" id="PS51782"/>
    </source>
</evidence>
<dbReference type="InterPro" id="IPR008258">
    <property type="entry name" value="Transglycosylase_SLT_dom_1"/>
</dbReference>
<feature type="chain" id="PRO_5022247439" evidence="3">
    <location>
        <begin position="29"/>
        <end position="406"/>
    </location>
</feature>
<evidence type="ECO:0000256" key="2">
    <source>
        <dbReference type="SAM" id="MobiDB-lite"/>
    </source>
</evidence>
<dbReference type="PROSITE" id="PS51257">
    <property type="entry name" value="PROKAR_LIPOPROTEIN"/>
    <property type="match status" value="1"/>
</dbReference>
<name>A0A556ABX9_9BURK</name>
<feature type="signal peptide" evidence="3">
    <location>
        <begin position="1"/>
        <end position="28"/>
    </location>
</feature>
<dbReference type="GO" id="GO:0000270">
    <property type="term" value="P:peptidoglycan metabolic process"/>
    <property type="evidence" value="ECO:0007669"/>
    <property type="project" value="InterPro"/>
</dbReference>
<dbReference type="PROSITE" id="PS51782">
    <property type="entry name" value="LYSM"/>
    <property type="match status" value="1"/>
</dbReference>
<sequence length="406" mass="44311">MRAWLAAGAAVMLAACGTVQQSAGPVSASPSLAGLAPQPSFPTVDVAAPPADVWKRLRRGFAMPDLQTREVALWTDVYASRPDMIRRMMERSSPYLYFILEEINRRGLPTELALLPFVESGWDPTALSRSKASGLWQFIPSTGRHFKLRQDDWVDERRDLVASTQAALDYLEYLFNFQGDWYLALASYNWGEGAVMRAMQKNEAAGLPTDYTSLAMPDETRNYVPKLQAIKNIVAEPARYGVTLPNVANQPYFVRVARAGDIDVPLAARLAGMSVEEFTALNPAFNRGVISRETGKPILLPVGQVDVFLANLDAYDGPLVTPQTRPAPAAVAKAQAQGQAARAAAGSQAGKARAAARTRTHRVRSGDTLYKLAERYSTTVQALQSLNRLSHSRLRVGQLIRVPGAG</sequence>
<dbReference type="Gene3D" id="1.10.530.10">
    <property type="match status" value="1"/>
</dbReference>
<proteinExistence type="inferred from homology"/>
<dbReference type="RefSeq" id="WP_143950296.1">
    <property type="nucleotide sequence ID" value="NZ_BAABMB010000003.1"/>
</dbReference>
<dbReference type="PANTHER" id="PTHR37423:SF2">
    <property type="entry name" value="MEMBRANE-BOUND LYTIC MUREIN TRANSGLYCOSYLASE C"/>
    <property type="match status" value="1"/>
</dbReference>
<dbReference type="GO" id="GO:0008933">
    <property type="term" value="F:peptidoglycan lytic transglycosylase activity"/>
    <property type="evidence" value="ECO:0007669"/>
    <property type="project" value="InterPro"/>
</dbReference>
<dbReference type="OrthoDB" id="9815002at2"/>
<evidence type="ECO:0000313" key="6">
    <source>
        <dbReference type="Proteomes" id="UP000318405"/>
    </source>
</evidence>
<dbReference type="CDD" id="cd00118">
    <property type="entry name" value="LysM"/>
    <property type="match status" value="1"/>
</dbReference>
<dbReference type="InterPro" id="IPR023346">
    <property type="entry name" value="Lysozyme-like_dom_sf"/>
</dbReference>
<dbReference type="EMBL" id="VLTJ01000039">
    <property type="protein sequence ID" value="TSH90380.1"/>
    <property type="molecule type" value="Genomic_DNA"/>
</dbReference>
<feature type="compositionally biased region" description="Low complexity" evidence="2">
    <location>
        <begin position="342"/>
        <end position="353"/>
    </location>
</feature>
<dbReference type="Proteomes" id="UP000318405">
    <property type="component" value="Unassembled WGS sequence"/>
</dbReference>
<comment type="caution">
    <text evidence="5">The sequence shown here is derived from an EMBL/GenBank/DDBJ whole genome shotgun (WGS) entry which is preliminary data.</text>
</comment>
<dbReference type="PANTHER" id="PTHR37423">
    <property type="entry name" value="SOLUBLE LYTIC MUREIN TRANSGLYCOSYLASE-RELATED"/>
    <property type="match status" value="1"/>
</dbReference>
<evidence type="ECO:0000313" key="5">
    <source>
        <dbReference type="EMBL" id="TSH90380.1"/>
    </source>
</evidence>
<organism evidence="5 6">
    <name type="scientific">Verticiella sediminum</name>
    <dbReference type="NCBI Taxonomy" id="1247510"/>
    <lineage>
        <taxon>Bacteria</taxon>
        <taxon>Pseudomonadati</taxon>
        <taxon>Pseudomonadota</taxon>
        <taxon>Betaproteobacteria</taxon>
        <taxon>Burkholderiales</taxon>
        <taxon>Alcaligenaceae</taxon>
        <taxon>Verticiella</taxon>
    </lineage>
</organism>
<accession>A0A556ABX9</accession>
<evidence type="ECO:0000256" key="1">
    <source>
        <dbReference type="ARBA" id="ARBA00007734"/>
    </source>
</evidence>
<feature type="domain" description="LysM" evidence="4">
    <location>
        <begin position="359"/>
        <end position="402"/>
    </location>
</feature>
<comment type="similarity">
    <text evidence="1">Belongs to the transglycosylase Slt family.</text>
</comment>
<dbReference type="CDD" id="cd16894">
    <property type="entry name" value="MltD-like"/>
    <property type="match status" value="1"/>
</dbReference>
<reference evidence="5 6" key="1">
    <citation type="submission" date="2019-07" db="EMBL/GenBank/DDBJ databases">
        <title>Qingshengfaniella alkalisoli gen. nov., sp. nov., isolated from saline soil.</title>
        <authorList>
            <person name="Xu L."/>
            <person name="Huang X.-X."/>
            <person name="Sun J.-Q."/>
        </authorList>
    </citation>
    <scope>NUCLEOTIDE SEQUENCE [LARGE SCALE GENOMIC DNA]</scope>
    <source>
        <strain evidence="5 6">DSM 27279</strain>
    </source>
</reference>
<dbReference type="GO" id="GO:0016020">
    <property type="term" value="C:membrane"/>
    <property type="evidence" value="ECO:0007669"/>
    <property type="project" value="InterPro"/>
</dbReference>
<dbReference type="PROSITE" id="PS00922">
    <property type="entry name" value="TRANSGLYCOSYLASE"/>
    <property type="match status" value="1"/>
</dbReference>
<feature type="region of interest" description="Disordered" evidence="2">
    <location>
        <begin position="342"/>
        <end position="361"/>
    </location>
</feature>
<dbReference type="Pfam" id="PF01476">
    <property type="entry name" value="LysM"/>
    <property type="match status" value="1"/>
</dbReference>
<gene>
    <name evidence="5" type="ORF">FOZ76_21390</name>
</gene>
<dbReference type="AlphaFoldDB" id="A0A556ABX9"/>